<keyword evidence="5" id="KW-0808">Transferase</keyword>
<evidence type="ECO:0000256" key="5">
    <source>
        <dbReference type="RuleBase" id="RU280819"/>
    </source>
</evidence>
<dbReference type="Proteomes" id="UP000053766">
    <property type="component" value="Unassembled WGS sequence"/>
</dbReference>
<gene>
    <name evidence="6" type="ORF">DICVIV_02438</name>
</gene>
<accession>A0A0D8Y606</accession>
<dbReference type="PANTHER" id="PTHR20661">
    <property type="entry name" value="PHOSPHATIDYLINOSITOL-GLYCAN BIOSYNTHESIS CLASS W PROTEIN"/>
    <property type="match status" value="1"/>
</dbReference>
<comment type="subcellular location">
    <subcellularLocation>
        <location evidence="5">Endoplasmic reticulum membrane</location>
        <topology evidence="5">Multi-pass membrane protein</topology>
    </subcellularLocation>
    <subcellularLocation>
        <location evidence="1">Membrane</location>
        <topology evidence="1">Multi-pass membrane protein</topology>
    </subcellularLocation>
</comment>
<feature type="transmembrane region" description="Helical" evidence="5">
    <location>
        <begin position="184"/>
        <end position="203"/>
    </location>
</feature>
<organism evidence="6 7">
    <name type="scientific">Dictyocaulus viviparus</name>
    <name type="common">Bovine lungworm</name>
    <dbReference type="NCBI Taxonomy" id="29172"/>
    <lineage>
        <taxon>Eukaryota</taxon>
        <taxon>Metazoa</taxon>
        <taxon>Ecdysozoa</taxon>
        <taxon>Nematoda</taxon>
        <taxon>Chromadorea</taxon>
        <taxon>Rhabditida</taxon>
        <taxon>Rhabditina</taxon>
        <taxon>Rhabditomorpha</taxon>
        <taxon>Strongyloidea</taxon>
        <taxon>Metastrongylidae</taxon>
        <taxon>Dictyocaulus</taxon>
    </lineage>
</organism>
<proteinExistence type="inferred from homology"/>
<evidence type="ECO:0000256" key="2">
    <source>
        <dbReference type="ARBA" id="ARBA00022692"/>
    </source>
</evidence>
<feature type="transmembrane region" description="Helical" evidence="5">
    <location>
        <begin position="374"/>
        <end position="393"/>
    </location>
</feature>
<comment type="function">
    <text evidence="5">A acetyltransferase, which acetylates the inositol ring of phosphatidylinositol during biosynthesis of GPI-anchor.</text>
</comment>
<dbReference type="GO" id="GO:0006506">
    <property type="term" value="P:GPI anchor biosynthetic process"/>
    <property type="evidence" value="ECO:0007669"/>
    <property type="project" value="UniProtKB-UniPathway"/>
</dbReference>
<feature type="transmembrane region" description="Helical" evidence="5">
    <location>
        <begin position="7"/>
        <end position="32"/>
    </location>
</feature>
<feature type="transmembrane region" description="Helical" evidence="5">
    <location>
        <begin position="349"/>
        <end position="368"/>
    </location>
</feature>
<evidence type="ECO:0000313" key="6">
    <source>
        <dbReference type="EMBL" id="KJH51424.1"/>
    </source>
</evidence>
<keyword evidence="5" id="KW-0256">Endoplasmic reticulum</keyword>
<feature type="transmembrane region" description="Helical" evidence="5">
    <location>
        <begin position="255"/>
        <end position="273"/>
    </location>
</feature>
<evidence type="ECO:0000256" key="4">
    <source>
        <dbReference type="ARBA" id="ARBA00023136"/>
    </source>
</evidence>
<dbReference type="GO" id="GO:0032216">
    <property type="term" value="F:glucosaminyl-phosphatidylinositol O-acyltransferase activity"/>
    <property type="evidence" value="ECO:0007669"/>
    <property type="project" value="TreeGrafter"/>
</dbReference>
<dbReference type="OrthoDB" id="1158011at2759"/>
<comment type="pathway">
    <text evidence="5">Glycolipid biosynthesis; glycosylphosphatidylinositol-anchor biosynthesis.</text>
</comment>
<feature type="transmembrane region" description="Helical" evidence="5">
    <location>
        <begin position="134"/>
        <end position="154"/>
    </location>
</feature>
<keyword evidence="7" id="KW-1185">Reference proteome</keyword>
<feature type="transmembrane region" description="Helical" evidence="5">
    <location>
        <begin position="223"/>
        <end position="243"/>
    </location>
</feature>
<protein>
    <recommendedName>
        <fullName evidence="5">Phosphatidylinositol-glycan biosynthesis class W protein</fullName>
        <ecNumber evidence="5">2.3.-.-</ecNumber>
    </recommendedName>
</protein>
<dbReference type="PANTHER" id="PTHR20661:SF0">
    <property type="entry name" value="PHOSPHATIDYLINOSITOL-GLYCAN BIOSYNTHESIS CLASS W PROTEIN"/>
    <property type="match status" value="1"/>
</dbReference>
<keyword evidence="3 5" id="KW-1133">Transmembrane helix</keyword>
<dbReference type="GO" id="GO:0005789">
    <property type="term" value="C:endoplasmic reticulum membrane"/>
    <property type="evidence" value="ECO:0007669"/>
    <property type="project" value="UniProtKB-SubCell"/>
</dbReference>
<dbReference type="GO" id="GO:0072659">
    <property type="term" value="P:protein localization to plasma membrane"/>
    <property type="evidence" value="ECO:0007669"/>
    <property type="project" value="TreeGrafter"/>
</dbReference>
<keyword evidence="2 5" id="KW-0812">Transmembrane</keyword>
<comment type="similarity">
    <text evidence="5">Belongs to the PIGW family.</text>
</comment>
<evidence type="ECO:0000313" key="7">
    <source>
        <dbReference type="Proteomes" id="UP000053766"/>
    </source>
</evidence>
<dbReference type="AlphaFoldDB" id="A0A0D8Y606"/>
<name>A0A0D8Y606_DICVI</name>
<dbReference type="InterPro" id="IPR009447">
    <property type="entry name" value="PIGW/GWT1"/>
</dbReference>
<evidence type="ECO:0000256" key="3">
    <source>
        <dbReference type="ARBA" id="ARBA00022989"/>
    </source>
</evidence>
<keyword evidence="4 5" id="KW-0472">Membrane</keyword>
<reference evidence="7" key="2">
    <citation type="journal article" date="2016" name="Sci. Rep.">
        <title>Dictyocaulus viviparus genome, variome and transcriptome elucidate lungworm biology and support future intervention.</title>
        <authorList>
            <person name="McNulty S.N."/>
            <person name="Strube C."/>
            <person name="Rosa B.A."/>
            <person name="Martin J.C."/>
            <person name="Tyagi R."/>
            <person name="Choi Y.J."/>
            <person name="Wang Q."/>
            <person name="Hallsworth Pepin K."/>
            <person name="Zhang X."/>
            <person name="Ozersky P."/>
            <person name="Wilson R.K."/>
            <person name="Sternberg P.W."/>
            <person name="Gasser R.B."/>
            <person name="Mitreva M."/>
        </authorList>
    </citation>
    <scope>NUCLEOTIDE SEQUENCE [LARGE SCALE GENOMIC DNA]</scope>
    <source>
        <strain evidence="7">HannoverDv2000</strain>
    </source>
</reference>
<keyword evidence="5" id="KW-0337">GPI-anchor biosynthesis</keyword>
<feature type="transmembrane region" description="Helical" evidence="5">
    <location>
        <begin position="293"/>
        <end position="321"/>
    </location>
</feature>
<dbReference type="EC" id="2.3.-.-" evidence="5"/>
<dbReference type="EMBL" id="KN716184">
    <property type="protein sequence ID" value="KJH51424.1"/>
    <property type="molecule type" value="Genomic_DNA"/>
</dbReference>
<feature type="transmembrane region" description="Helical" evidence="5">
    <location>
        <begin position="160"/>
        <end position="177"/>
    </location>
</feature>
<dbReference type="Pfam" id="PF06423">
    <property type="entry name" value="GWT1"/>
    <property type="match status" value="1"/>
</dbReference>
<feature type="transmembrane region" description="Helical" evidence="5">
    <location>
        <begin position="60"/>
        <end position="80"/>
    </location>
</feature>
<reference evidence="6 7" key="1">
    <citation type="submission" date="2013-11" db="EMBL/GenBank/DDBJ databases">
        <title>Draft genome of the bovine lungworm Dictyocaulus viviparus.</title>
        <authorList>
            <person name="Mitreva M."/>
        </authorList>
    </citation>
    <scope>NUCLEOTIDE SEQUENCE [LARGE SCALE GENOMIC DNA]</scope>
    <source>
        <strain evidence="6 7">HannoverDv2000</strain>
    </source>
</reference>
<evidence type="ECO:0000256" key="1">
    <source>
        <dbReference type="ARBA" id="ARBA00004141"/>
    </source>
</evidence>
<keyword evidence="5" id="KW-0012">Acyltransferase</keyword>
<dbReference type="STRING" id="29172.A0A0D8Y606"/>
<sequence length="403" mass="45833">MTMFSESLLLLASVQSACLATLLLFIICEYFISLDRPAAKVVLNTIIDENHQPTMFLTYFRSYLLVFVAVAILAVDFQIFPRRFSKTEKYGHSLMDVGVAGFVFAAAVSKRLKALNLSNGEIVLRKYGLLRSSYVVLPLAGLLRTFMLTFMNYPHNVTEYGVHWNFFYTLSLVKIIYNSLPRRFPLLWALVFGILQQSMLMSGYEEWILNGENRRDTWFSANAEGLCSLMGYIMIFYISDAVAKFICKTGIRVKSWIECCWHLYFFSLVFYGLQLGTEWTLGQPSRRVANIPYVFSQMSFFTFSLATCLGVQLLSIIAWAANVPHFSVDQNPWCSVQPCLLSSINKSGLMFFLLANIFTGVINLVVDSHHANDEVALCILTFYLLTLCIVAHYRNFSKASTKS</sequence>
<dbReference type="UniPathway" id="UPA00196"/>